<dbReference type="PROSITE" id="PS01306">
    <property type="entry name" value="UPF0054"/>
    <property type="match status" value="1"/>
</dbReference>
<keyword evidence="5 7" id="KW-0378">Hydrolase</keyword>
<comment type="similarity">
    <text evidence="1 7">Belongs to the endoribonuclease YbeY family.</text>
</comment>
<evidence type="ECO:0000256" key="1">
    <source>
        <dbReference type="ARBA" id="ARBA00010875"/>
    </source>
</evidence>
<dbReference type="NCBIfam" id="TIGR00043">
    <property type="entry name" value="rRNA maturation RNase YbeY"/>
    <property type="match status" value="1"/>
</dbReference>
<dbReference type="GO" id="GO:0008270">
    <property type="term" value="F:zinc ion binding"/>
    <property type="evidence" value="ECO:0007669"/>
    <property type="project" value="UniProtKB-UniRule"/>
</dbReference>
<dbReference type="PANTHER" id="PTHR46986:SF1">
    <property type="entry name" value="ENDORIBONUCLEASE YBEY, CHLOROPLASTIC"/>
    <property type="match status" value="1"/>
</dbReference>
<sequence length="137" mass="16045">MPILFYHEDVKPLKLEKRKLKSWIKTVITSENQKPGAINYIFCSDEYLLKVNQEYLDHDYFTDIITFDYVENGIISGDIFISVDRVAENATQFGVSFDEELRRILVHGVLHLLGYPDKKADEKKLMTAKEDFYLSIF</sequence>
<evidence type="ECO:0000256" key="3">
    <source>
        <dbReference type="ARBA" id="ARBA00022723"/>
    </source>
</evidence>
<dbReference type="Gene3D" id="3.40.390.30">
    <property type="entry name" value="Metalloproteases ('zincins'), catalytic domain"/>
    <property type="match status" value="1"/>
</dbReference>
<evidence type="ECO:0000256" key="7">
    <source>
        <dbReference type="HAMAP-Rule" id="MF_00009"/>
    </source>
</evidence>
<feature type="binding site" evidence="7">
    <location>
        <position position="111"/>
    </location>
    <ligand>
        <name>Zn(2+)</name>
        <dbReference type="ChEBI" id="CHEBI:29105"/>
        <note>catalytic</note>
    </ligand>
</feature>
<evidence type="ECO:0000256" key="6">
    <source>
        <dbReference type="ARBA" id="ARBA00022833"/>
    </source>
</evidence>
<gene>
    <name evidence="7" type="primary">ybeY</name>
    <name evidence="8" type="ORF">C8N47_10620</name>
</gene>
<protein>
    <recommendedName>
        <fullName evidence="7">Endoribonuclease YbeY</fullName>
        <ecNumber evidence="7">3.1.-.-</ecNumber>
    </recommendedName>
</protein>
<keyword evidence="7" id="KW-0963">Cytoplasm</keyword>
<dbReference type="InterPro" id="IPR002036">
    <property type="entry name" value="YbeY"/>
</dbReference>
<organism evidence="8 9">
    <name type="scientific">Mangrovibacterium marinum</name>
    <dbReference type="NCBI Taxonomy" id="1639118"/>
    <lineage>
        <taxon>Bacteria</taxon>
        <taxon>Pseudomonadati</taxon>
        <taxon>Bacteroidota</taxon>
        <taxon>Bacteroidia</taxon>
        <taxon>Marinilabiliales</taxon>
        <taxon>Prolixibacteraceae</taxon>
        <taxon>Mangrovibacterium</taxon>
    </lineage>
</organism>
<keyword evidence="9" id="KW-1185">Reference proteome</keyword>
<comment type="function">
    <text evidence="7">Single strand-specific metallo-endoribonuclease involved in late-stage 70S ribosome quality control and in maturation of the 3' terminus of the 16S rRNA.</text>
</comment>
<feature type="binding site" evidence="7">
    <location>
        <position position="117"/>
    </location>
    <ligand>
        <name>Zn(2+)</name>
        <dbReference type="ChEBI" id="CHEBI:29105"/>
        <note>catalytic</note>
    </ligand>
</feature>
<keyword evidence="7" id="KW-0690">Ribosome biogenesis</keyword>
<dbReference type="InterPro" id="IPR023091">
    <property type="entry name" value="MetalPrtase_cat_dom_sf_prd"/>
</dbReference>
<comment type="cofactor">
    <cofactor evidence="7">
        <name>Zn(2+)</name>
        <dbReference type="ChEBI" id="CHEBI:29105"/>
    </cofactor>
    <text evidence="7">Binds 1 zinc ion.</text>
</comment>
<reference evidence="8 9" key="1">
    <citation type="submission" date="2018-04" db="EMBL/GenBank/DDBJ databases">
        <title>Genomic Encyclopedia of Archaeal and Bacterial Type Strains, Phase II (KMG-II): from individual species to whole genera.</title>
        <authorList>
            <person name="Goeker M."/>
        </authorList>
    </citation>
    <scope>NUCLEOTIDE SEQUENCE [LARGE SCALE GENOMIC DNA]</scope>
    <source>
        <strain evidence="8 9">DSM 28823</strain>
    </source>
</reference>
<dbReference type="GO" id="GO:0004521">
    <property type="term" value="F:RNA endonuclease activity"/>
    <property type="evidence" value="ECO:0007669"/>
    <property type="project" value="UniProtKB-UniRule"/>
</dbReference>
<dbReference type="EC" id="3.1.-.-" evidence="7"/>
<dbReference type="OrthoDB" id="9811984at2"/>
<comment type="subcellular location">
    <subcellularLocation>
        <location evidence="7">Cytoplasm</location>
    </subcellularLocation>
</comment>
<feature type="binding site" evidence="7">
    <location>
        <position position="107"/>
    </location>
    <ligand>
        <name>Zn(2+)</name>
        <dbReference type="ChEBI" id="CHEBI:29105"/>
        <note>catalytic</note>
    </ligand>
</feature>
<proteinExistence type="inferred from homology"/>
<keyword evidence="3 7" id="KW-0479">Metal-binding</keyword>
<dbReference type="EMBL" id="QAAD01000006">
    <property type="protein sequence ID" value="PTN08923.1"/>
    <property type="molecule type" value="Genomic_DNA"/>
</dbReference>
<dbReference type="GO" id="GO:0005737">
    <property type="term" value="C:cytoplasm"/>
    <property type="evidence" value="ECO:0007669"/>
    <property type="project" value="UniProtKB-SubCell"/>
</dbReference>
<evidence type="ECO:0000256" key="4">
    <source>
        <dbReference type="ARBA" id="ARBA00022759"/>
    </source>
</evidence>
<comment type="caution">
    <text evidence="8">The sequence shown here is derived from an EMBL/GenBank/DDBJ whole genome shotgun (WGS) entry which is preliminary data.</text>
</comment>
<keyword evidence="7" id="KW-0698">rRNA processing</keyword>
<dbReference type="AlphaFoldDB" id="A0A2T5C2F4"/>
<keyword evidence="6 7" id="KW-0862">Zinc</keyword>
<dbReference type="Pfam" id="PF02130">
    <property type="entry name" value="YbeY"/>
    <property type="match status" value="1"/>
</dbReference>
<keyword evidence="4 7" id="KW-0255">Endonuclease</keyword>
<accession>A0A2T5C2F4</accession>
<keyword evidence="2 7" id="KW-0540">Nuclease</keyword>
<evidence type="ECO:0000256" key="5">
    <source>
        <dbReference type="ARBA" id="ARBA00022801"/>
    </source>
</evidence>
<dbReference type="PANTHER" id="PTHR46986">
    <property type="entry name" value="ENDORIBONUCLEASE YBEY, CHLOROPLASTIC"/>
    <property type="match status" value="1"/>
</dbReference>
<dbReference type="HAMAP" id="MF_00009">
    <property type="entry name" value="Endoribonucl_YbeY"/>
    <property type="match status" value="1"/>
</dbReference>
<dbReference type="GO" id="GO:0006364">
    <property type="term" value="P:rRNA processing"/>
    <property type="evidence" value="ECO:0007669"/>
    <property type="project" value="UniProtKB-UniRule"/>
</dbReference>
<evidence type="ECO:0000256" key="2">
    <source>
        <dbReference type="ARBA" id="ARBA00022722"/>
    </source>
</evidence>
<evidence type="ECO:0000313" key="8">
    <source>
        <dbReference type="EMBL" id="PTN08923.1"/>
    </source>
</evidence>
<dbReference type="Proteomes" id="UP000243525">
    <property type="component" value="Unassembled WGS sequence"/>
</dbReference>
<dbReference type="SUPFAM" id="SSF55486">
    <property type="entry name" value="Metalloproteases ('zincins'), catalytic domain"/>
    <property type="match status" value="1"/>
</dbReference>
<evidence type="ECO:0000313" key="9">
    <source>
        <dbReference type="Proteomes" id="UP000243525"/>
    </source>
</evidence>
<dbReference type="GO" id="GO:0004222">
    <property type="term" value="F:metalloendopeptidase activity"/>
    <property type="evidence" value="ECO:0007669"/>
    <property type="project" value="InterPro"/>
</dbReference>
<name>A0A2T5C2F4_9BACT</name>
<dbReference type="InterPro" id="IPR020549">
    <property type="entry name" value="YbeY_CS"/>
</dbReference>